<organism evidence="2 3">
    <name type="scientific">Microcystis aeruginosa NIES-44</name>
    <dbReference type="NCBI Taxonomy" id="449439"/>
    <lineage>
        <taxon>Bacteria</taxon>
        <taxon>Bacillati</taxon>
        <taxon>Cyanobacteriota</taxon>
        <taxon>Cyanophyceae</taxon>
        <taxon>Oscillatoriophycideae</taxon>
        <taxon>Chroococcales</taxon>
        <taxon>Microcystaceae</taxon>
        <taxon>Microcystis</taxon>
    </lineage>
</organism>
<proteinExistence type="predicted"/>
<dbReference type="EMBL" id="BBPA01000051">
    <property type="protein sequence ID" value="GAL93971.1"/>
    <property type="molecule type" value="Genomic_DNA"/>
</dbReference>
<keyword evidence="1" id="KW-0812">Transmembrane</keyword>
<gene>
    <name evidence="2" type="ORF">N44_02551</name>
</gene>
<accession>A0A0A1VXI4</accession>
<name>A0A0A1VXI4_MICAE</name>
<feature type="transmembrane region" description="Helical" evidence="1">
    <location>
        <begin position="6"/>
        <end position="30"/>
    </location>
</feature>
<sequence length="81" mass="9297">MLAMEIWIILRFSIAAAIIALVCWSLASAVRDSWQVARRMHSIPCSHCRYFTNDYRLKCSVQPRSANTEQAIDCGDYFPRA</sequence>
<keyword evidence="1" id="KW-1133">Transmembrane helix</keyword>
<dbReference type="Proteomes" id="UP000030321">
    <property type="component" value="Unassembled WGS sequence"/>
</dbReference>
<evidence type="ECO:0000256" key="1">
    <source>
        <dbReference type="SAM" id="Phobius"/>
    </source>
</evidence>
<reference evidence="3" key="1">
    <citation type="journal article" date="2015" name="Genome">
        <title>Whole Genome Sequence of the Non-Microcystin-Producing Microcystis aeruginosa Strain NIES-44.</title>
        <authorList>
            <person name="Okano K."/>
            <person name="Miyata N."/>
            <person name="Ozaki Y."/>
        </authorList>
    </citation>
    <scope>NUCLEOTIDE SEQUENCE [LARGE SCALE GENOMIC DNA]</scope>
    <source>
        <strain evidence="3">NIES-44</strain>
    </source>
</reference>
<comment type="caution">
    <text evidence="2">The sequence shown here is derived from an EMBL/GenBank/DDBJ whole genome shotgun (WGS) entry which is preliminary data.</text>
</comment>
<evidence type="ECO:0000313" key="3">
    <source>
        <dbReference type="Proteomes" id="UP000030321"/>
    </source>
</evidence>
<dbReference type="AlphaFoldDB" id="A0A0A1VXI4"/>
<evidence type="ECO:0000313" key="2">
    <source>
        <dbReference type="EMBL" id="GAL93971.1"/>
    </source>
</evidence>
<keyword evidence="1" id="KW-0472">Membrane</keyword>
<protein>
    <submittedName>
        <fullName evidence="2">Uncharacterized protein</fullName>
    </submittedName>
</protein>